<dbReference type="FunFam" id="3.20.20.80:FF:000022">
    <property type="entry name" value="Beta-glucosidase 11"/>
    <property type="match status" value="1"/>
</dbReference>
<dbReference type="Pfam" id="PF00232">
    <property type="entry name" value="Glyco_hydro_1"/>
    <property type="match status" value="2"/>
</dbReference>
<keyword evidence="2 5" id="KW-0378">Hydrolase</keyword>
<dbReference type="InterPro" id="IPR033132">
    <property type="entry name" value="GH_1_N_CS"/>
</dbReference>
<feature type="chain" id="PRO_5035846179" evidence="4">
    <location>
        <begin position="22"/>
        <end position="634"/>
    </location>
</feature>
<evidence type="ECO:0000313" key="5">
    <source>
        <dbReference type="EMBL" id="KAG7574885.1"/>
    </source>
</evidence>
<accession>A0A8T2AMG2</accession>
<keyword evidence="6" id="KW-1185">Reference proteome</keyword>
<evidence type="ECO:0000313" key="6">
    <source>
        <dbReference type="Proteomes" id="UP000694251"/>
    </source>
</evidence>
<dbReference type="PROSITE" id="PS00653">
    <property type="entry name" value="GLYCOSYL_HYDROL_F1_2"/>
    <property type="match status" value="1"/>
</dbReference>
<dbReference type="PANTHER" id="PTHR10353">
    <property type="entry name" value="GLYCOSYL HYDROLASE"/>
    <property type="match status" value="1"/>
</dbReference>
<sequence length="634" mass="72470">MTLKLALVVTLFVASCAVSKGRSLTFSTKSLDRYSFPPDFSFGVASSAYQYEGAIEEGGRTYSIWDNFTHAYPERTNMDNGDIAVDFYHRYKDDIKLINEMNMDTFRFSISWSRILPSGKLSDGVNSEGIQFYKNLIDELIKNGIKPFVTIYHWDIPQVLDDEYGGFLSPRIIDDFRNYAKVCFENFGEKVDMWTTFNEPYVYSVAGYDSGNKAMGRCSKWVNKLCVAGDSSTEPYLVSHHLLLAHAAAVEEFRTCDKISQDAQIGIVLSPFWFEPYDIASHADKEAVERALASYIGWHLDPLVFGDYPETMKKNAGNRLPSFTKEQSEMVKHSFDFIGINYYTARFVAHQLHSDPSRLRFMTDQHLEYKRFDDYDVGTIPREQILKDTKRIEYHEKHLQELHKAITEDGCDVRGYLVWSLLDNLEWEHGYKVRFGLYYVDYSDDLKRYAKDSSKWFKHFLERSEHPTLLDMFKSMKKWWHALQMVRGRAVARTASPGGGVALTLFLVDGFNFGGNHWCCSGDYSAYGGLMAIWSPTKWWCFLCPSRLYDKVRCGLSLIGRLVEQSRMKLVELSSPAVPWRGVNVRVRYGSRATSEPPCYLSGLASAAEVALRFGGVCAASVRRVVVSGFDALD</sequence>
<keyword evidence="4" id="KW-0732">Signal</keyword>
<dbReference type="GO" id="GO:0019762">
    <property type="term" value="P:glucosinolate catabolic process"/>
    <property type="evidence" value="ECO:0007669"/>
    <property type="project" value="TreeGrafter"/>
</dbReference>
<dbReference type="AlphaFoldDB" id="A0A8T2AMG2"/>
<dbReference type="PANTHER" id="PTHR10353:SF318">
    <property type="entry name" value="BETA-GLUCOSIDASE 31-RELATED"/>
    <property type="match status" value="1"/>
</dbReference>
<dbReference type="PROSITE" id="PS51257">
    <property type="entry name" value="PROKAR_LIPOPROTEIN"/>
    <property type="match status" value="1"/>
</dbReference>
<evidence type="ECO:0000256" key="2">
    <source>
        <dbReference type="ARBA" id="ARBA00022801"/>
    </source>
</evidence>
<dbReference type="InterPro" id="IPR001360">
    <property type="entry name" value="Glyco_hydro_1"/>
</dbReference>
<protein>
    <submittedName>
        <fullName evidence="5">Glycoside hydrolase family 1</fullName>
    </submittedName>
</protein>
<name>A0A8T2AMG2_ARASU</name>
<evidence type="ECO:0000256" key="4">
    <source>
        <dbReference type="SAM" id="SignalP"/>
    </source>
</evidence>
<dbReference type="Proteomes" id="UP000694251">
    <property type="component" value="Chromosome 9"/>
</dbReference>
<comment type="similarity">
    <text evidence="1 3">Belongs to the glycosyl hydrolase 1 family.</text>
</comment>
<dbReference type="EMBL" id="JAEFBJ010000009">
    <property type="protein sequence ID" value="KAG7574885.1"/>
    <property type="molecule type" value="Genomic_DNA"/>
</dbReference>
<proteinExistence type="inferred from homology"/>
<reference evidence="5 6" key="1">
    <citation type="submission" date="2020-12" db="EMBL/GenBank/DDBJ databases">
        <title>Concerted genomic and epigenomic changes stabilize Arabidopsis allopolyploids.</title>
        <authorList>
            <person name="Chen Z."/>
        </authorList>
    </citation>
    <scope>NUCLEOTIDE SEQUENCE [LARGE SCALE GENOMIC DNA]</scope>
    <source>
        <strain evidence="5">As9502</strain>
        <tissue evidence="5">Leaf</tissue>
    </source>
</reference>
<gene>
    <name evidence="5" type="ORF">ISN44_As09g030350</name>
</gene>
<dbReference type="OrthoDB" id="65569at2759"/>
<evidence type="ECO:0000256" key="1">
    <source>
        <dbReference type="ARBA" id="ARBA00010838"/>
    </source>
</evidence>
<feature type="signal peptide" evidence="4">
    <location>
        <begin position="1"/>
        <end position="21"/>
    </location>
</feature>
<dbReference type="GO" id="GO:0009651">
    <property type="term" value="P:response to salt stress"/>
    <property type="evidence" value="ECO:0007669"/>
    <property type="project" value="TreeGrafter"/>
</dbReference>
<dbReference type="GO" id="GO:0005975">
    <property type="term" value="P:carbohydrate metabolic process"/>
    <property type="evidence" value="ECO:0007669"/>
    <property type="project" value="InterPro"/>
</dbReference>
<organism evidence="5 6">
    <name type="scientific">Arabidopsis suecica</name>
    <name type="common">Swedish thale-cress</name>
    <name type="synonym">Cardaminopsis suecica</name>
    <dbReference type="NCBI Taxonomy" id="45249"/>
    <lineage>
        <taxon>Eukaryota</taxon>
        <taxon>Viridiplantae</taxon>
        <taxon>Streptophyta</taxon>
        <taxon>Embryophyta</taxon>
        <taxon>Tracheophyta</taxon>
        <taxon>Spermatophyta</taxon>
        <taxon>Magnoliopsida</taxon>
        <taxon>eudicotyledons</taxon>
        <taxon>Gunneridae</taxon>
        <taxon>Pentapetalae</taxon>
        <taxon>rosids</taxon>
        <taxon>malvids</taxon>
        <taxon>Brassicales</taxon>
        <taxon>Brassicaceae</taxon>
        <taxon>Camelineae</taxon>
        <taxon>Arabidopsis</taxon>
    </lineage>
</organism>
<dbReference type="GO" id="GO:0008422">
    <property type="term" value="F:beta-glucosidase activity"/>
    <property type="evidence" value="ECO:0007669"/>
    <property type="project" value="TreeGrafter"/>
</dbReference>
<comment type="caution">
    <text evidence="5">The sequence shown here is derived from an EMBL/GenBank/DDBJ whole genome shotgun (WGS) entry which is preliminary data.</text>
</comment>
<evidence type="ECO:0000256" key="3">
    <source>
        <dbReference type="RuleBase" id="RU003690"/>
    </source>
</evidence>